<dbReference type="SUPFAM" id="SSF56672">
    <property type="entry name" value="DNA/RNA polymerases"/>
    <property type="match status" value="1"/>
</dbReference>
<dbReference type="Gene3D" id="3.10.10.10">
    <property type="entry name" value="HIV Type 1 Reverse Transcriptase, subunit A, domain 1"/>
    <property type="match status" value="1"/>
</dbReference>
<dbReference type="Proteomes" id="UP001165083">
    <property type="component" value="Unassembled WGS sequence"/>
</dbReference>
<name>A0A9W6X5W3_9STRA</name>
<dbReference type="EMBL" id="BSXW01000962">
    <property type="protein sequence ID" value="GMF32164.1"/>
    <property type="molecule type" value="Genomic_DNA"/>
</dbReference>
<dbReference type="AlphaFoldDB" id="A0A9W6X5W3"/>
<gene>
    <name evidence="1" type="ORF">Plil01_001377100</name>
</gene>
<dbReference type="InterPro" id="IPR043502">
    <property type="entry name" value="DNA/RNA_pol_sf"/>
</dbReference>
<reference evidence="1" key="1">
    <citation type="submission" date="2023-04" db="EMBL/GenBank/DDBJ databases">
        <title>Phytophthora lilii NBRC 32176.</title>
        <authorList>
            <person name="Ichikawa N."/>
            <person name="Sato H."/>
            <person name="Tonouchi N."/>
        </authorList>
    </citation>
    <scope>NUCLEOTIDE SEQUENCE</scope>
    <source>
        <strain evidence="1">NBRC 32176</strain>
    </source>
</reference>
<dbReference type="Pfam" id="PF08284">
    <property type="entry name" value="RVP_2"/>
    <property type="match status" value="1"/>
</dbReference>
<comment type="caution">
    <text evidence="1">The sequence shown here is derived from an EMBL/GenBank/DDBJ whole genome shotgun (WGS) entry which is preliminary data.</text>
</comment>
<keyword evidence="2" id="KW-1185">Reference proteome</keyword>
<dbReference type="InterPro" id="IPR043128">
    <property type="entry name" value="Rev_trsase/Diguanyl_cyclase"/>
</dbReference>
<evidence type="ECO:0000313" key="1">
    <source>
        <dbReference type="EMBL" id="GMF32164.1"/>
    </source>
</evidence>
<proteinExistence type="predicted"/>
<sequence>MPKRVMRLAIEFEDFRGEDEFILLDLDDRFDLILGMPWLKRYQPRIDSFNKLNDVTIPAQTPVPRKDMILDGMVGSTVFSAIDLKDGFYQIRMREDDVPLTAVSTPSQVPCLLAW</sequence>
<dbReference type="Gene3D" id="3.30.70.270">
    <property type="match status" value="1"/>
</dbReference>
<evidence type="ECO:0000313" key="2">
    <source>
        <dbReference type="Proteomes" id="UP001165083"/>
    </source>
</evidence>
<organism evidence="1 2">
    <name type="scientific">Phytophthora lilii</name>
    <dbReference type="NCBI Taxonomy" id="2077276"/>
    <lineage>
        <taxon>Eukaryota</taxon>
        <taxon>Sar</taxon>
        <taxon>Stramenopiles</taxon>
        <taxon>Oomycota</taxon>
        <taxon>Peronosporomycetes</taxon>
        <taxon>Peronosporales</taxon>
        <taxon>Peronosporaceae</taxon>
        <taxon>Phytophthora</taxon>
    </lineage>
</organism>
<protein>
    <submittedName>
        <fullName evidence="1">Unnamed protein product</fullName>
    </submittedName>
</protein>
<dbReference type="InterPro" id="IPR053134">
    <property type="entry name" value="RNA-dir_DNA_polymerase"/>
</dbReference>
<accession>A0A9W6X5W3</accession>
<dbReference type="PANTHER" id="PTHR24559:SF444">
    <property type="entry name" value="REVERSE TRANSCRIPTASE DOMAIN-CONTAINING PROTEIN"/>
    <property type="match status" value="1"/>
</dbReference>
<dbReference type="PANTHER" id="PTHR24559">
    <property type="entry name" value="TRANSPOSON TY3-I GAG-POL POLYPROTEIN"/>
    <property type="match status" value="1"/>
</dbReference>
<dbReference type="OrthoDB" id="420169at2759"/>